<gene>
    <name evidence="2" type="ORF">MBEBAB_1106</name>
</gene>
<dbReference type="OrthoDB" id="7200258at2"/>
<evidence type="ECO:0008006" key="4">
    <source>
        <dbReference type="Google" id="ProtNLM"/>
    </source>
</evidence>
<reference evidence="3" key="1">
    <citation type="journal article" date="2013" name="Genome Announc.">
        <title>Draft Genome Sequence of the Dimorphic Prosthecate Bacterium Brevundimonas abyssalis TAR-001T.</title>
        <authorList>
            <person name="Tsubouchi T."/>
            <person name="Nishi S."/>
            <person name="Usui K."/>
            <person name="Shimane Y."/>
            <person name="Takaki Y."/>
            <person name="Maruyama T."/>
            <person name="Hatada Y."/>
        </authorList>
    </citation>
    <scope>NUCLEOTIDE SEQUENCE [LARGE SCALE GENOMIC DNA]</scope>
    <source>
        <strain evidence="3">TAR-001</strain>
    </source>
</reference>
<accession>A0A8E0KJF3</accession>
<dbReference type="CDD" id="cd14788">
    <property type="entry name" value="GumN"/>
    <property type="match status" value="1"/>
</dbReference>
<evidence type="ECO:0000313" key="3">
    <source>
        <dbReference type="Proteomes" id="UP000016569"/>
    </source>
</evidence>
<dbReference type="EMBL" id="BATC01000013">
    <property type="protein sequence ID" value="GAD58856.1"/>
    <property type="molecule type" value="Genomic_DNA"/>
</dbReference>
<keyword evidence="1" id="KW-0732">Signal</keyword>
<feature type="chain" id="PRO_5035001932" description="GumN protein" evidence="1">
    <location>
        <begin position="20"/>
        <end position="312"/>
    </location>
</feature>
<name>A0A8E0KJF3_9CAUL</name>
<evidence type="ECO:0000313" key="2">
    <source>
        <dbReference type="EMBL" id="GAD58856.1"/>
    </source>
</evidence>
<proteinExistence type="predicted"/>
<dbReference type="Pfam" id="PF01963">
    <property type="entry name" value="TraB_PrgY_gumN"/>
    <property type="match status" value="1"/>
</dbReference>
<keyword evidence="3" id="KW-1185">Reference proteome</keyword>
<feature type="signal peptide" evidence="1">
    <location>
        <begin position="1"/>
        <end position="19"/>
    </location>
</feature>
<dbReference type="Proteomes" id="UP000016569">
    <property type="component" value="Unassembled WGS sequence"/>
</dbReference>
<dbReference type="InterPro" id="IPR002816">
    <property type="entry name" value="TraB/PrgY/GumN_fam"/>
</dbReference>
<evidence type="ECO:0000256" key="1">
    <source>
        <dbReference type="SAM" id="SignalP"/>
    </source>
</evidence>
<sequence length="312" mass="34009">MIRAFLVLMLAISIVPSKAAAQAGEASVVEEIVITARRADAPIWEITVGDGSLILVGAISGVPRDLPWRPEALEAATRRSDRILFPQIGQASPADVMRLIWRSRTITRLPDGTTTADYLPPEVQERLEVVMEGDSDRWRRESLVMLGLNLITDKTGHQRRRTRGAVEVIEDAARQADVPVRRVGVLRGDALVENLITQPPETYLACIEAAVSAAEAGPEGAARRIEAWRGRRVPDVLAEPLDEALNLCWPSGDPDVAPLLRAQWAEAIEAALDEPGVTLAVAQLRLLAEPGGVLDMLEARGFDIVGPRWRAE</sequence>
<dbReference type="AlphaFoldDB" id="A0A8E0KJF3"/>
<organism evidence="2 3">
    <name type="scientific">Brevundimonas abyssalis TAR-001</name>
    <dbReference type="NCBI Taxonomy" id="1391729"/>
    <lineage>
        <taxon>Bacteria</taxon>
        <taxon>Pseudomonadati</taxon>
        <taxon>Pseudomonadota</taxon>
        <taxon>Alphaproteobacteria</taxon>
        <taxon>Caulobacterales</taxon>
        <taxon>Caulobacteraceae</taxon>
        <taxon>Brevundimonas</taxon>
    </lineage>
</organism>
<protein>
    <recommendedName>
        <fullName evidence="4">GumN protein</fullName>
    </recommendedName>
</protein>
<comment type="caution">
    <text evidence="2">The sequence shown here is derived from an EMBL/GenBank/DDBJ whole genome shotgun (WGS) entry which is preliminary data.</text>
</comment>